<dbReference type="GO" id="GO:0005506">
    <property type="term" value="F:iron ion binding"/>
    <property type="evidence" value="ECO:0007669"/>
    <property type="project" value="InterPro"/>
</dbReference>
<evidence type="ECO:0000256" key="5">
    <source>
        <dbReference type="ARBA" id="ARBA00023002"/>
    </source>
</evidence>
<dbReference type="InterPro" id="IPR050364">
    <property type="entry name" value="Cytochrome_P450_fung"/>
</dbReference>
<dbReference type="GO" id="GO:0020037">
    <property type="term" value="F:heme binding"/>
    <property type="evidence" value="ECO:0007669"/>
    <property type="project" value="InterPro"/>
</dbReference>
<keyword evidence="9" id="KW-1185">Reference proteome</keyword>
<dbReference type="PANTHER" id="PTHR46300">
    <property type="entry name" value="P450, PUTATIVE (EUROFUNG)-RELATED-RELATED"/>
    <property type="match status" value="1"/>
</dbReference>
<dbReference type="PANTHER" id="PTHR46300:SF5">
    <property type="entry name" value="CYTOCHROME P450"/>
    <property type="match status" value="1"/>
</dbReference>
<dbReference type="GO" id="GO:0016705">
    <property type="term" value="F:oxidoreductase activity, acting on paired donors, with incorporation or reduction of molecular oxygen"/>
    <property type="evidence" value="ECO:0007669"/>
    <property type="project" value="InterPro"/>
</dbReference>
<keyword evidence="7" id="KW-0503">Monooxygenase</keyword>
<accession>A0A8H5CBC4</accession>
<dbReference type="Proteomes" id="UP000559256">
    <property type="component" value="Unassembled WGS sequence"/>
</dbReference>
<evidence type="ECO:0000313" key="8">
    <source>
        <dbReference type="EMBL" id="KAF5338687.1"/>
    </source>
</evidence>
<keyword evidence="6" id="KW-0408">Iron</keyword>
<name>A0A8H5CBC4_9AGAR</name>
<dbReference type="Gene3D" id="1.10.630.10">
    <property type="entry name" value="Cytochrome P450"/>
    <property type="match status" value="1"/>
</dbReference>
<evidence type="ECO:0000256" key="2">
    <source>
        <dbReference type="ARBA" id="ARBA00010617"/>
    </source>
</evidence>
<comment type="cofactor">
    <cofactor evidence="1">
        <name>heme</name>
        <dbReference type="ChEBI" id="CHEBI:30413"/>
    </cofactor>
</comment>
<sequence>MNPPGPKGVWYLGLTTIPMKKAWLTYITWGKKYGDLIHFSRFGKHYLIINSLEAARDILDKQSKQTGDRAHTQLDKISGMDDFFGKYREMIVSL</sequence>
<dbReference type="SUPFAM" id="SSF48264">
    <property type="entry name" value="Cytochrome P450"/>
    <property type="match status" value="1"/>
</dbReference>
<comment type="similarity">
    <text evidence="2">Belongs to the cytochrome P450 family.</text>
</comment>
<reference evidence="8 9" key="1">
    <citation type="journal article" date="2020" name="ISME J.">
        <title>Uncovering the hidden diversity of litter-decomposition mechanisms in mushroom-forming fungi.</title>
        <authorList>
            <person name="Floudas D."/>
            <person name="Bentzer J."/>
            <person name="Ahren D."/>
            <person name="Johansson T."/>
            <person name="Persson P."/>
            <person name="Tunlid A."/>
        </authorList>
    </citation>
    <scope>NUCLEOTIDE SEQUENCE [LARGE SCALE GENOMIC DNA]</scope>
    <source>
        <strain evidence="8 9">CBS 291.85</strain>
    </source>
</reference>
<evidence type="ECO:0000313" key="9">
    <source>
        <dbReference type="Proteomes" id="UP000559256"/>
    </source>
</evidence>
<proteinExistence type="inferred from homology"/>
<keyword evidence="3" id="KW-0349">Heme</keyword>
<gene>
    <name evidence="8" type="ORF">D9758_017576</name>
</gene>
<keyword evidence="4" id="KW-0479">Metal-binding</keyword>
<evidence type="ECO:0000256" key="7">
    <source>
        <dbReference type="ARBA" id="ARBA00023033"/>
    </source>
</evidence>
<dbReference type="GO" id="GO:0004497">
    <property type="term" value="F:monooxygenase activity"/>
    <property type="evidence" value="ECO:0007669"/>
    <property type="project" value="UniProtKB-KW"/>
</dbReference>
<evidence type="ECO:0000256" key="6">
    <source>
        <dbReference type="ARBA" id="ARBA00023004"/>
    </source>
</evidence>
<dbReference type="EMBL" id="JAACJM010000192">
    <property type="protein sequence ID" value="KAF5338687.1"/>
    <property type="molecule type" value="Genomic_DNA"/>
</dbReference>
<dbReference type="AlphaFoldDB" id="A0A8H5CBC4"/>
<protein>
    <submittedName>
        <fullName evidence="8">Uncharacterized protein</fullName>
    </submittedName>
</protein>
<dbReference type="InterPro" id="IPR036396">
    <property type="entry name" value="Cyt_P450_sf"/>
</dbReference>
<comment type="caution">
    <text evidence="8">The sequence shown here is derived from an EMBL/GenBank/DDBJ whole genome shotgun (WGS) entry which is preliminary data.</text>
</comment>
<organism evidence="8 9">
    <name type="scientific">Tetrapyrgos nigripes</name>
    <dbReference type="NCBI Taxonomy" id="182062"/>
    <lineage>
        <taxon>Eukaryota</taxon>
        <taxon>Fungi</taxon>
        <taxon>Dikarya</taxon>
        <taxon>Basidiomycota</taxon>
        <taxon>Agaricomycotina</taxon>
        <taxon>Agaricomycetes</taxon>
        <taxon>Agaricomycetidae</taxon>
        <taxon>Agaricales</taxon>
        <taxon>Marasmiineae</taxon>
        <taxon>Marasmiaceae</taxon>
        <taxon>Tetrapyrgos</taxon>
    </lineage>
</organism>
<keyword evidence="5" id="KW-0560">Oxidoreductase</keyword>
<evidence type="ECO:0000256" key="4">
    <source>
        <dbReference type="ARBA" id="ARBA00022723"/>
    </source>
</evidence>
<evidence type="ECO:0000256" key="1">
    <source>
        <dbReference type="ARBA" id="ARBA00001971"/>
    </source>
</evidence>
<dbReference type="OrthoDB" id="1055148at2759"/>
<evidence type="ECO:0000256" key="3">
    <source>
        <dbReference type="ARBA" id="ARBA00022617"/>
    </source>
</evidence>